<sequence>MVLLPFFLCEYAGGGQLDAYLRDHPDELWEKLHETALGLRYLHMKRVIHSDLKCNNILISSDGRAKLTDLDKHV</sequence>
<name>A0A2P4WYL5_9STRA</name>
<gene>
    <name evidence="2" type="ORF">PHPALM_36962</name>
</gene>
<dbReference type="Proteomes" id="UP000237271">
    <property type="component" value="Unassembled WGS sequence"/>
</dbReference>
<keyword evidence="3" id="KW-1185">Reference proteome</keyword>
<keyword evidence="2" id="KW-0418">Kinase</keyword>
<accession>A0A2P4WYL5</accession>
<proteinExistence type="predicted"/>
<comment type="caution">
    <text evidence="2">The sequence shown here is derived from an EMBL/GenBank/DDBJ whole genome shotgun (WGS) entry which is preliminary data.</text>
</comment>
<dbReference type="PANTHER" id="PTHR24361:SF613">
    <property type="entry name" value="NUCLEAR RECEPTOR-BINDING PROTEIN-RELATED"/>
    <property type="match status" value="1"/>
</dbReference>
<evidence type="ECO:0000313" key="2">
    <source>
        <dbReference type="EMBL" id="POM58391.1"/>
    </source>
</evidence>
<reference evidence="2 3" key="1">
    <citation type="journal article" date="2017" name="Genome Biol. Evol.">
        <title>Phytophthora megakarya and P. palmivora, closely related causal agents of cacao black pod rot, underwent increases in genome sizes and gene numbers by different mechanisms.</title>
        <authorList>
            <person name="Ali S.S."/>
            <person name="Shao J."/>
            <person name="Lary D.J."/>
            <person name="Kronmiller B."/>
            <person name="Shen D."/>
            <person name="Strem M.D."/>
            <person name="Amoako-Attah I."/>
            <person name="Akrofi A.Y."/>
            <person name="Begoude B.A."/>
            <person name="Ten Hoopen G.M."/>
            <person name="Coulibaly K."/>
            <person name="Kebe B.I."/>
            <person name="Melnick R.L."/>
            <person name="Guiltinan M.J."/>
            <person name="Tyler B.M."/>
            <person name="Meinhardt L.W."/>
            <person name="Bailey B.A."/>
        </authorList>
    </citation>
    <scope>NUCLEOTIDE SEQUENCE [LARGE SCALE GENOMIC DNA]</scope>
    <source>
        <strain evidence="3">sbr112.9</strain>
    </source>
</reference>
<dbReference type="InterPro" id="IPR008271">
    <property type="entry name" value="Ser/Thr_kinase_AS"/>
</dbReference>
<dbReference type="PANTHER" id="PTHR24361">
    <property type="entry name" value="MITOGEN-ACTIVATED KINASE KINASE KINASE"/>
    <property type="match status" value="1"/>
</dbReference>
<dbReference type="PROSITE" id="PS00108">
    <property type="entry name" value="PROTEIN_KINASE_ST"/>
    <property type="match status" value="1"/>
</dbReference>
<protein>
    <submittedName>
        <fullName evidence="2">Serine/threonine protein kinase</fullName>
    </submittedName>
</protein>
<dbReference type="InterPro" id="IPR053235">
    <property type="entry name" value="Ser_Thr_kinase"/>
</dbReference>
<organism evidence="2 3">
    <name type="scientific">Phytophthora palmivora</name>
    <dbReference type="NCBI Taxonomy" id="4796"/>
    <lineage>
        <taxon>Eukaryota</taxon>
        <taxon>Sar</taxon>
        <taxon>Stramenopiles</taxon>
        <taxon>Oomycota</taxon>
        <taxon>Peronosporomycetes</taxon>
        <taxon>Peronosporales</taxon>
        <taxon>Peronosporaceae</taxon>
        <taxon>Phytophthora</taxon>
    </lineage>
</organism>
<evidence type="ECO:0000313" key="3">
    <source>
        <dbReference type="Proteomes" id="UP000237271"/>
    </source>
</evidence>
<keyword evidence="2" id="KW-0808">Transferase</keyword>
<dbReference type="GO" id="GO:0005737">
    <property type="term" value="C:cytoplasm"/>
    <property type="evidence" value="ECO:0007669"/>
    <property type="project" value="TreeGrafter"/>
</dbReference>
<evidence type="ECO:0000259" key="1">
    <source>
        <dbReference type="PROSITE" id="PS50011"/>
    </source>
</evidence>
<dbReference type="EMBL" id="NCKW01020256">
    <property type="protein sequence ID" value="POM58391.1"/>
    <property type="molecule type" value="Genomic_DNA"/>
</dbReference>
<dbReference type="SUPFAM" id="SSF56112">
    <property type="entry name" value="Protein kinase-like (PK-like)"/>
    <property type="match status" value="1"/>
</dbReference>
<feature type="domain" description="Protein kinase" evidence="1">
    <location>
        <begin position="1"/>
        <end position="74"/>
    </location>
</feature>
<keyword evidence="2" id="KW-0723">Serine/threonine-protein kinase</keyword>
<dbReference type="InterPro" id="IPR011009">
    <property type="entry name" value="Kinase-like_dom_sf"/>
</dbReference>
<dbReference type="OrthoDB" id="114536at2759"/>
<dbReference type="AlphaFoldDB" id="A0A2P4WYL5"/>
<dbReference type="PROSITE" id="PS50011">
    <property type="entry name" value="PROTEIN_KINASE_DOM"/>
    <property type="match status" value="1"/>
</dbReference>
<dbReference type="InterPro" id="IPR000719">
    <property type="entry name" value="Prot_kinase_dom"/>
</dbReference>
<dbReference type="GO" id="GO:0004674">
    <property type="term" value="F:protein serine/threonine kinase activity"/>
    <property type="evidence" value="ECO:0007669"/>
    <property type="project" value="UniProtKB-KW"/>
</dbReference>
<dbReference type="GO" id="GO:0005524">
    <property type="term" value="F:ATP binding"/>
    <property type="evidence" value="ECO:0007669"/>
    <property type="project" value="InterPro"/>
</dbReference>
<dbReference type="Gene3D" id="1.10.510.10">
    <property type="entry name" value="Transferase(Phosphotransferase) domain 1"/>
    <property type="match status" value="1"/>
</dbReference>
<dbReference type="Pfam" id="PF00069">
    <property type="entry name" value="Pkinase"/>
    <property type="match status" value="1"/>
</dbReference>